<organism evidence="2 3">
    <name type="scientific">Rhynchosporium secalis</name>
    <name type="common">Barley scald fungus</name>
    <dbReference type="NCBI Taxonomy" id="38038"/>
    <lineage>
        <taxon>Eukaryota</taxon>
        <taxon>Fungi</taxon>
        <taxon>Dikarya</taxon>
        <taxon>Ascomycota</taxon>
        <taxon>Pezizomycotina</taxon>
        <taxon>Leotiomycetes</taxon>
        <taxon>Helotiales</taxon>
        <taxon>Ploettnerulaceae</taxon>
        <taxon>Rhynchosporium</taxon>
    </lineage>
</organism>
<feature type="signal peptide" evidence="1">
    <location>
        <begin position="1"/>
        <end position="31"/>
    </location>
</feature>
<evidence type="ECO:0000256" key="1">
    <source>
        <dbReference type="SAM" id="SignalP"/>
    </source>
</evidence>
<proteinExistence type="predicted"/>
<keyword evidence="3" id="KW-1185">Reference proteome</keyword>
<reference evidence="3" key="1">
    <citation type="submission" date="2016-03" db="EMBL/GenBank/DDBJ databases">
        <authorList>
            <person name="Guldener U."/>
        </authorList>
    </citation>
    <scope>NUCLEOTIDE SEQUENCE [LARGE SCALE GENOMIC DNA]</scope>
</reference>
<accession>A0A1E1M6L0</accession>
<dbReference type="EMBL" id="FJVC01000185">
    <property type="protein sequence ID" value="CZT44740.1"/>
    <property type="molecule type" value="Genomic_DNA"/>
</dbReference>
<evidence type="ECO:0000313" key="2">
    <source>
        <dbReference type="EMBL" id="CZT44740.1"/>
    </source>
</evidence>
<keyword evidence="1" id="KW-0732">Signal</keyword>
<dbReference type="Proteomes" id="UP000177625">
    <property type="component" value="Unassembled WGS sequence"/>
</dbReference>
<evidence type="ECO:0000313" key="3">
    <source>
        <dbReference type="Proteomes" id="UP000177625"/>
    </source>
</evidence>
<evidence type="ECO:0008006" key="4">
    <source>
        <dbReference type="Google" id="ProtNLM"/>
    </source>
</evidence>
<feature type="chain" id="PRO_5009448055" description="Secreted protein" evidence="1">
    <location>
        <begin position="32"/>
        <end position="87"/>
    </location>
</feature>
<dbReference type="AlphaFoldDB" id="A0A1E1M6L0"/>
<gene>
    <name evidence="2" type="ORF">RSE6_04955</name>
</gene>
<sequence>MRLAMHLSLPLSLSISLSLSLSLSLSGQTVAYTNQPRCGVASARFCAVLQLSQNAGIILCTVRTDGVQVGTPDTKQISSPQTCPDPA</sequence>
<name>A0A1E1M6L0_RHYSE</name>
<protein>
    <recommendedName>
        <fullName evidence="4">Secreted protein</fullName>
    </recommendedName>
</protein>